<dbReference type="AlphaFoldDB" id="A0A927GB32"/>
<dbReference type="Proteomes" id="UP000653797">
    <property type="component" value="Unassembled WGS sequence"/>
</dbReference>
<gene>
    <name evidence="1" type="ORF">IC230_00525</name>
</gene>
<sequence length="98" mass="11189">MSVVIKPTVSNIINLWFGVDTPIRQYKIKLNPDLWGACQKANRDFRPPSKRKQVELYRKSDKVAFAKAVQEELDRARARAIANTGSRESVMAVANQMR</sequence>
<protein>
    <submittedName>
        <fullName evidence="1">Uncharacterized protein</fullName>
    </submittedName>
</protein>
<dbReference type="EMBL" id="JACXAA010000001">
    <property type="protein sequence ID" value="MBD2751358.1"/>
    <property type="molecule type" value="Genomic_DNA"/>
</dbReference>
<evidence type="ECO:0000313" key="2">
    <source>
        <dbReference type="Proteomes" id="UP000653797"/>
    </source>
</evidence>
<reference evidence="1" key="1">
    <citation type="submission" date="2020-09" db="EMBL/GenBank/DDBJ databases">
        <authorList>
            <person name="Kim M.K."/>
        </authorList>
    </citation>
    <scope>NUCLEOTIDE SEQUENCE</scope>
    <source>
        <strain evidence="1">BT704</strain>
    </source>
</reference>
<keyword evidence="2" id="KW-1185">Reference proteome</keyword>
<name>A0A927GB32_9BACT</name>
<dbReference type="RefSeq" id="WP_191037007.1">
    <property type="nucleotide sequence ID" value="NZ_JACXAA010000001.1"/>
</dbReference>
<organism evidence="1 2">
    <name type="scientific">Spirosoma validum</name>
    <dbReference type="NCBI Taxonomy" id="2771355"/>
    <lineage>
        <taxon>Bacteria</taxon>
        <taxon>Pseudomonadati</taxon>
        <taxon>Bacteroidota</taxon>
        <taxon>Cytophagia</taxon>
        <taxon>Cytophagales</taxon>
        <taxon>Cytophagaceae</taxon>
        <taxon>Spirosoma</taxon>
    </lineage>
</organism>
<accession>A0A927GB32</accession>
<proteinExistence type="predicted"/>
<comment type="caution">
    <text evidence="1">The sequence shown here is derived from an EMBL/GenBank/DDBJ whole genome shotgun (WGS) entry which is preliminary data.</text>
</comment>
<evidence type="ECO:0000313" key="1">
    <source>
        <dbReference type="EMBL" id="MBD2751358.1"/>
    </source>
</evidence>